<keyword evidence="2" id="KW-1133">Transmembrane helix</keyword>
<proteinExistence type="predicted"/>
<keyword evidence="4" id="KW-1185">Reference proteome</keyword>
<gene>
    <name evidence="3" type="ORF">HDK90DRAFT_61716</name>
</gene>
<name>A0ABR1YFT9_9PEZI</name>
<evidence type="ECO:0000256" key="1">
    <source>
        <dbReference type="SAM" id="MobiDB-lite"/>
    </source>
</evidence>
<feature type="transmembrane region" description="Helical" evidence="2">
    <location>
        <begin position="31"/>
        <end position="49"/>
    </location>
</feature>
<accession>A0ABR1YFT9</accession>
<keyword evidence="2" id="KW-0812">Transmembrane</keyword>
<feature type="transmembrane region" description="Helical" evidence="2">
    <location>
        <begin position="69"/>
        <end position="87"/>
    </location>
</feature>
<protein>
    <submittedName>
        <fullName evidence="3">Uncharacterized protein</fullName>
    </submittedName>
</protein>
<dbReference type="Proteomes" id="UP001492380">
    <property type="component" value="Unassembled WGS sequence"/>
</dbReference>
<feature type="region of interest" description="Disordered" evidence="1">
    <location>
        <begin position="1"/>
        <end position="26"/>
    </location>
</feature>
<organism evidence="3 4">
    <name type="scientific">Phyllosticta capitalensis</name>
    <dbReference type="NCBI Taxonomy" id="121624"/>
    <lineage>
        <taxon>Eukaryota</taxon>
        <taxon>Fungi</taxon>
        <taxon>Dikarya</taxon>
        <taxon>Ascomycota</taxon>
        <taxon>Pezizomycotina</taxon>
        <taxon>Dothideomycetes</taxon>
        <taxon>Dothideomycetes incertae sedis</taxon>
        <taxon>Botryosphaeriales</taxon>
        <taxon>Phyllostictaceae</taxon>
        <taxon>Phyllosticta</taxon>
    </lineage>
</organism>
<evidence type="ECO:0000313" key="3">
    <source>
        <dbReference type="EMBL" id="KAK8227510.1"/>
    </source>
</evidence>
<reference evidence="3 4" key="1">
    <citation type="submission" date="2024-04" db="EMBL/GenBank/DDBJ databases">
        <title>Phyllosticta paracitricarpa is synonymous to the EU quarantine fungus P. citricarpa based on phylogenomic analyses.</title>
        <authorList>
            <consortium name="Lawrence Berkeley National Laboratory"/>
            <person name="Van Ingen-Buijs V.A."/>
            <person name="Van Westerhoven A.C."/>
            <person name="Haridas S."/>
            <person name="Skiadas P."/>
            <person name="Martin F."/>
            <person name="Groenewald J.Z."/>
            <person name="Crous P.W."/>
            <person name="Seidl M.F."/>
        </authorList>
    </citation>
    <scope>NUCLEOTIDE SEQUENCE [LARGE SCALE GENOMIC DNA]</scope>
    <source>
        <strain evidence="3 4">CBS 123374</strain>
    </source>
</reference>
<feature type="region of interest" description="Disordered" evidence="1">
    <location>
        <begin position="126"/>
        <end position="148"/>
    </location>
</feature>
<keyword evidence="2" id="KW-0472">Membrane</keyword>
<comment type="caution">
    <text evidence="3">The sequence shown here is derived from an EMBL/GenBank/DDBJ whole genome shotgun (WGS) entry which is preliminary data.</text>
</comment>
<dbReference type="EMBL" id="JBBWRZ010000010">
    <property type="protein sequence ID" value="KAK8227510.1"/>
    <property type="molecule type" value="Genomic_DNA"/>
</dbReference>
<evidence type="ECO:0000313" key="4">
    <source>
        <dbReference type="Proteomes" id="UP001492380"/>
    </source>
</evidence>
<sequence>MVDSCRDTRSANDIPRRARERERERREGPELRPACLLACLLARVLWLLSGMPFSQSSIIEFHVQVPSSPFHPSSLVLAIAIAILVLLPRTEPIDLPTTQANRGISLPYLYPTRDWTSFERQTTVHPVPIHPTAKRTHASKQAGGPSRG</sequence>
<evidence type="ECO:0000256" key="2">
    <source>
        <dbReference type="SAM" id="Phobius"/>
    </source>
</evidence>